<sequence length="485" mass="52837">MKHLLMAAMVPALLLGCSEHNKQHSQQATDNAEAFWTIQSNVITIKTIDDQPIANAQILIGDALNSPFAGNFLTTNSAGQITIPAAWNQPASVTVQAAGFIRSTYMAQMPGNMTITLRPVKNGTTQYEVKGASQDLPVKNGDDQIDFGLVMSAFTKLDLLSFDLNNVISPQNDTISAMGQDISVPSNISIPKQWEKYSFFTINLDKPLYRTYFGQKGVNRLVSIRGRFPFRDTVDAMRGGKEFYELINMFKISGGGVRDLNVQNGSSQLNIPSTELNFTDKKTVIAPSVRGDEMFIAVGVANQSGYMIPTDIKSVASGKKQELGTLANADQLVLSVVKRTADLKASNDRMSATLLPFAAQTAPKMLPLINDPSLIGPNEVVFPQFNSIDGVNPIATYSVISSQIEVQQGPAKVKIMNPEWEVYASKWVTNMKLPNWPVQSKGNGPKANQKRWEVSFIGSQTASQAQLGPAMIEAATHVTHSSISY</sequence>
<dbReference type="PROSITE" id="PS51257">
    <property type="entry name" value="PROKAR_LIPOPROTEIN"/>
    <property type="match status" value="1"/>
</dbReference>
<keyword evidence="2" id="KW-1185">Reference proteome</keyword>
<organism evidence="1 2">
    <name type="scientific">Bdellovibrio svalbardensis</name>
    <dbReference type="NCBI Taxonomy" id="2972972"/>
    <lineage>
        <taxon>Bacteria</taxon>
        <taxon>Pseudomonadati</taxon>
        <taxon>Bdellovibrionota</taxon>
        <taxon>Bdellovibrionia</taxon>
        <taxon>Bdellovibrionales</taxon>
        <taxon>Pseudobdellovibrionaceae</taxon>
        <taxon>Bdellovibrio</taxon>
    </lineage>
</organism>
<evidence type="ECO:0000313" key="1">
    <source>
        <dbReference type="EMBL" id="MDG0815935.1"/>
    </source>
</evidence>
<accession>A0ABT6DGH4</accession>
<reference evidence="1" key="1">
    <citation type="submission" date="2022-08" db="EMBL/GenBank/DDBJ databases">
        <title>Novel Bdellovibrio Species Isolated from Svalbard: Designation Bdellovibrio svalbardensis.</title>
        <authorList>
            <person name="Mitchell R.J."/>
            <person name="Choi S.Y."/>
        </authorList>
    </citation>
    <scope>NUCLEOTIDE SEQUENCE</scope>
    <source>
        <strain evidence="1">PAP01</strain>
    </source>
</reference>
<dbReference type="EMBL" id="JANRMI010000002">
    <property type="protein sequence ID" value="MDG0815935.1"/>
    <property type="molecule type" value="Genomic_DNA"/>
</dbReference>
<dbReference type="RefSeq" id="WP_277577413.1">
    <property type="nucleotide sequence ID" value="NZ_JANRMI010000002.1"/>
</dbReference>
<dbReference type="Proteomes" id="UP001152321">
    <property type="component" value="Unassembled WGS sequence"/>
</dbReference>
<name>A0ABT6DGH4_9BACT</name>
<protein>
    <recommendedName>
        <fullName evidence="3">Carboxypeptidase regulatory-like domain-containing protein</fullName>
    </recommendedName>
</protein>
<comment type="caution">
    <text evidence="1">The sequence shown here is derived from an EMBL/GenBank/DDBJ whole genome shotgun (WGS) entry which is preliminary data.</text>
</comment>
<gene>
    <name evidence="1" type="ORF">NWE73_06150</name>
</gene>
<evidence type="ECO:0008006" key="3">
    <source>
        <dbReference type="Google" id="ProtNLM"/>
    </source>
</evidence>
<proteinExistence type="predicted"/>
<evidence type="ECO:0000313" key="2">
    <source>
        <dbReference type="Proteomes" id="UP001152321"/>
    </source>
</evidence>